<comment type="catalytic activity">
    <reaction evidence="6">
        <text>guanosine(2251) in 23S rRNA + S-adenosyl-L-methionine = 2'-O-methylguanosine(2251) in 23S rRNA + S-adenosyl-L-homocysteine + H(+)</text>
        <dbReference type="Rhea" id="RHEA:24140"/>
        <dbReference type="Rhea" id="RHEA-COMP:10239"/>
        <dbReference type="Rhea" id="RHEA-COMP:10241"/>
        <dbReference type="ChEBI" id="CHEBI:15378"/>
        <dbReference type="ChEBI" id="CHEBI:57856"/>
        <dbReference type="ChEBI" id="CHEBI:59789"/>
        <dbReference type="ChEBI" id="CHEBI:74269"/>
        <dbReference type="ChEBI" id="CHEBI:74445"/>
        <dbReference type="EC" id="2.1.1.185"/>
    </reaction>
</comment>
<accession>A0ABP9MUR3</accession>
<protein>
    <recommendedName>
        <fullName evidence="6">23S rRNA (guanosine-2'-O-)-methyltransferase RlmB</fullName>
        <ecNumber evidence="6">2.1.1.185</ecNumber>
    </recommendedName>
    <alternativeName>
        <fullName evidence="6">23S rRNA (guanosine2251 2'-O)-methyltransferase</fullName>
    </alternativeName>
    <alternativeName>
        <fullName evidence="6">23S rRNA Gm2251 2'-O-methyltransferase</fullName>
    </alternativeName>
</protein>
<evidence type="ECO:0000256" key="4">
    <source>
        <dbReference type="ARBA" id="ARBA00022679"/>
    </source>
</evidence>
<evidence type="ECO:0000313" key="8">
    <source>
        <dbReference type="EMBL" id="GAA5102353.1"/>
    </source>
</evidence>
<proteinExistence type="inferred from homology"/>
<dbReference type="InterPro" id="IPR029028">
    <property type="entry name" value="Alpha/beta_knot_MTases"/>
</dbReference>
<dbReference type="NCBIfam" id="TIGR00186">
    <property type="entry name" value="rRNA_methyl_3"/>
    <property type="match status" value="1"/>
</dbReference>
<dbReference type="InterPro" id="IPR001537">
    <property type="entry name" value="SpoU_MeTrfase"/>
</dbReference>
<dbReference type="Pfam" id="PF08032">
    <property type="entry name" value="SpoU_sub_bind"/>
    <property type="match status" value="1"/>
</dbReference>
<sequence>MSNTTIWIHGFHAVEAAFDEGSVVQIWLNDQRLDKRAQAFLAKLKDQKVPVNMVNQKMLESKTGEEARHQGIAAEVRVMDAKNENFLFELLEEQSSPLLLILDGVTDPHNVGACLRSAEAFGVHAVIAPRDRACGLTPVVRKISSGSSERVPFVEVTNLARTIDDLKERGVWLAGLAGEATETIYDANLTGAMAIIMGSEGDGMRRLTKEACDFLLKIPMEGKIESLNVSVATGVVLSESHRQRCHKRKK</sequence>
<dbReference type="EMBL" id="BAABKE010000007">
    <property type="protein sequence ID" value="GAA5102353.1"/>
    <property type="molecule type" value="Genomic_DNA"/>
</dbReference>
<dbReference type="SUPFAM" id="SSF75217">
    <property type="entry name" value="alpha/beta knot"/>
    <property type="match status" value="1"/>
</dbReference>
<evidence type="ECO:0000256" key="3">
    <source>
        <dbReference type="ARBA" id="ARBA00022603"/>
    </source>
</evidence>
<dbReference type="InterPro" id="IPR029064">
    <property type="entry name" value="Ribosomal_eL30-like_sf"/>
</dbReference>
<feature type="binding site" evidence="6">
    <location>
        <position position="227"/>
    </location>
    <ligand>
        <name>S-adenosyl-L-methionine</name>
        <dbReference type="ChEBI" id="CHEBI:59789"/>
    </ligand>
</feature>
<comment type="function">
    <text evidence="6">Specifically methylates the ribose of guanosine 2251 in 23S rRNA.</text>
</comment>
<dbReference type="EC" id="2.1.1.185" evidence="6"/>
<evidence type="ECO:0000256" key="6">
    <source>
        <dbReference type="HAMAP-Rule" id="MF_01887"/>
    </source>
</evidence>
<evidence type="ECO:0000256" key="1">
    <source>
        <dbReference type="ARBA" id="ARBA00022490"/>
    </source>
</evidence>
<keyword evidence="9" id="KW-1185">Reference proteome</keyword>
<dbReference type="HAMAP" id="MF_01887">
    <property type="entry name" value="23SrRNA_methyltr_B"/>
    <property type="match status" value="1"/>
</dbReference>
<dbReference type="InterPro" id="IPR004441">
    <property type="entry name" value="rRNA_MeTrfase_TrmH"/>
</dbReference>
<keyword evidence="2 6" id="KW-0698">rRNA processing</keyword>
<keyword evidence="5 6" id="KW-0949">S-adenosyl-L-methionine</keyword>
<keyword evidence="3 6" id="KW-0489">Methyltransferase</keyword>
<comment type="subcellular location">
    <subcellularLocation>
        <location evidence="6">Cytoplasm</location>
    </subcellularLocation>
</comment>
<comment type="similarity">
    <text evidence="6">Belongs to the class IV-like SAM-binding methyltransferase superfamily. RNA methyltransferase TrmH family. RlmB subfamily.</text>
</comment>
<comment type="caution">
    <text evidence="8">The sequence shown here is derived from an EMBL/GenBank/DDBJ whole genome shotgun (WGS) entry which is preliminary data.</text>
</comment>
<dbReference type="PANTHER" id="PTHR46429">
    <property type="entry name" value="23S RRNA (GUANOSINE-2'-O-)-METHYLTRANSFERASE RLMB"/>
    <property type="match status" value="1"/>
</dbReference>
<dbReference type="CDD" id="cd18103">
    <property type="entry name" value="SpoU-like_RlmB"/>
    <property type="match status" value="1"/>
</dbReference>
<evidence type="ECO:0000313" key="9">
    <source>
        <dbReference type="Proteomes" id="UP001500631"/>
    </source>
</evidence>
<dbReference type="Gene3D" id="3.30.1330.30">
    <property type="match status" value="1"/>
</dbReference>
<evidence type="ECO:0000256" key="5">
    <source>
        <dbReference type="ARBA" id="ARBA00022691"/>
    </source>
</evidence>
<dbReference type="SUPFAM" id="SSF55315">
    <property type="entry name" value="L30e-like"/>
    <property type="match status" value="1"/>
</dbReference>
<dbReference type="RefSeq" id="WP_077926499.1">
    <property type="nucleotide sequence ID" value="NZ_BAABKE010000007.1"/>
</dbReference>
<dbReference type="PANTHER" id="PTHR46429:SF1">
    <property type="entry name" value="23S RRNA (GUANOSINE-2'-O-)-METHYLTRANSFERASE RLMB"/>
    <property type="match status" value="1"/>
</dbReference>
<feature type="binding site" evidence="6">
    <location>
        <position position="218"/>
    </location>
    <ligand>
        <name>S-adenosyl-L-methionine</name>
        <dbReference type="ChEBI" id="CHEBI:59789"/>
    </ligand>
</feature>
<dbReference type="SMART" id="SM00967">
    <property type="entry name" value="SpoU_sub_bind"/>
    <property type="match status" value="1"/>
</dbReference>
<feature type="binding site" evidence="6">
    <location>
        <position position="198"/>
    </location>
    <ligand>
        <name>S-adenosyl-L-methionine</name>
        <dbReference type="ChEBI" id="CHEBI:59789"/>
    </ligand>
</feature>
<dbReference type="InterPro" id="IPR013123">
    <property type="entry name" value="SpoU_subst-bd"/>
</dbReference>
<reference evidence="9" key="1">
    <citation type="journal article" date="2019" name="Int. J. Syst. Evol. Microbiol.">
        <title>The Global Catalogue of Microorganisms (GCM) 10K type strain sequencing project: providing services to taxonomists for standard genome sequencing and annotation.</title>
        <authorList>
            <consortium name="The Broad Institute Genomics Platform"/>
            <consortium name="The Broad Institute Genome Sequencing Center for Infectious Disease"/>
            <person name="Wu L."/>
            <person name="Ma J."/>
        </authorList>
    </citation>
    <scope>NUCLEOTIDE SEQUENCE [LARGE SCALE GENOMIC DNA]</scope>
    <source>
        <strain evidence="9">JCM 18424</strain>
    </source>
</reference>
<gene>
    <name evidence="6 8" type="primary">rlmB</name>
    <name evidence="8" type="ORF">GCM10023338_19420</name>
</gene>
<dbReference type="Proteomes" id="UP001500631">
    <property type="component" value="Unassembled WGS sequence"/>
</dbReference>
<dbReference type="Pfam" id="PF00588">
    <property type="entry name" value="SpoU_methylase"/>
    <property type="match status" value="1"/>
</dbReference>
<name>A0ABP9MUR3_9GAMM</name>
<keyword evidence="1 6" id="KW-0963">Cytoplasm</keyword>
<evidence type="ECO:0000256" key="2">
    <source>
        <dbReference type="ARBA" id="ARBA00022552"/>
    </source>
</evidence>
<evidence type="ECO:0000259" key="7">
    <source>
        <dbReference type="SMART" id="SM00967"/>
    </source>
</evidence>
<dbReference type="InterPro" id="IPR029026">
    <property type="entry name" value="tRNA_m1G_MTases_N"/>
</dbReference>
<organism evidence="8 9">
    <name type="scientific">Wohlfahrtiimonas larvae</name>
    <dbReference type="NCBI Taxonomy" id="1157986"/>
    <lineage>
        <taxon>Bacteria</taxon>
        <taxon>Pseudomonadati</taxon>
        <taxon>Pseudomonadota</taxon>
        <taxon>Gammaproteobacteria</taxon>
        <taxon>Cardiobacteriales</taxon>
        <taxon>Ignatzschineriaceae</taxon>
        <taxon>Wohlfahrtiimonas</taxon>
    </lineage>
</organism>
<feature type="domain" description="RNA 2-O ribose methyltransferase substrate binding" evidence="7">
    <location>
        <begin position="7"/>
        <end position="82"/>
    </location>
</feature>
<keyword evidence="4 6" id="KW-0808">Transferase</keyword>
<dbReference type="Gene3D" id="3.40.1280.10">
    <property type="match status" value="1"/>
</dbReference>
<dbReference type="InterPro" id="IPR024915">
    <property type="entry name" value="23S_rRNA_MeTrfase_RlmB"/>
</dbReference>